<dbReference type="Pfam" id="PF13581">
    <property type="entry name" value="HATPase_c_2"/>
    <property type="match status" value="1"/>
</dbReference>
<sequence>MEELEPLFSRSPAPRREAEARPDDWATRELNHRLVNSLQLAVDFLGLQQQRAADPGARQALEDAMARLAAVGQLHRYLSVQDPHALVELSAFLRGLCGVVGLSTGLACELSAQPISVPAHMAQHVGLLINECAINARKHAYGHDGGVLRIACAISPGRLTLTVADEGPGLRSAQGPGRQGLGMDLIGAIVRQLHGAFTAETRGGAQFTFTIPLASAVPFGGRSFAGWNEV</sequence>
<dbReference type="GO" id="GO:0004673">
    <property type="term" value="F:protein histidine kinase activity"/>
    <property type="evidence" value="ECO:0007669"/>
    <property type="project" value="UniProtKB-EC"/>
</dbReference>
<dbReference type="InterPro" id="IPR036890">
    <property type="entry name" value="HATPase_C_sf"/>
</dbReference>
<dbReference type="GO" id="GO:0005524">
    <property type="term" value="F:ATP binding"/>
    <property type="evidence" value="ECO:0007669"/>
    <property type="project" value="UniProtKB-KW"/>
</dbReference>
<dbReference type="OrthoDB" id="7297573at2"/>
<keyword evidence="5" id="KW-0547">Nucleotide-binding</keyword>
<dbReference type="SUPFAM" id="SSF55874">
    <property type="entry name" value="ATPase domain of HSP90 chaperone/DNA topoisomerase II/histidine kinase"/>
    <property type="match status" value="1"/>
</dbReference>
<keyword evidence="4" id="KW-0808">Transferase</keyword>
<evidence type="ECO:0000256" key="4">
    <source>
        <dbReference type="ARBA" id="ARBA00022679"/>
    </source>
</evidence>
<accession>A0A328AG65</accession>
<proteinExistence type="predicted"/>
<dbReference type="EMBL" id="QFYQ01000001">
    <property type="protein sequence ID" value="RAK53853.1"/>
    <property type="molecule type" value="Genomic_DNA"/>
</dbReference>
<reference evidence="11" key="1">
    <citation type="submission" date="2018-05" db="EMBL/GenBank/DDBJ databases">
        <authorList>
            <person name="Li X."/>
        </authorList>
    </citation>
    <scope>NUCLEOTIDE SEQUENCE [LARGE SCALE GENOMIC DNA]</scope>
    <source>
        <strain evidence="11">LX32</strain>
    </source>
</reference>
<protein>
    <recommendedName>
        <fullName evidence="2">histidine kinase</fullName>
        <ecNumber evidence="2">2.7.13.3</ecNumber>
    </recommendedName>
</protein>
<dbReference type="InterPro" id="IPR003594">
    <property type="entry name" value="HATPase_dom"/>
</dbReference>
<dbReference type="Pfam" id="PF07568">
    <property type="entry name" value="HisKA_2"/>
    <property type="match status" value="1"/>
</dbReference>
<keyword evidence="3" id="KW-0597">Phosphoprotein</keyword>
<feature type="region of interest" description="Disordered" evidence="8">
    <location>
        <begin position="1"/>
        <end position="23"/>
    </location>
</feature>
<comment type="catalytic activity">
    <reaction evidence="1">
        <text>ATP + protein L-histidine = ADP + protein N-phospho-L-histidine.</text>
        <dbReference type="EC" id="2.7.13.3"/>
    </reaction>
</comment>
<dbReference type="AlphaFoldDB" id="A0A328AG65"/>
<gene>
    <name evidence="10" type="ORF">DJ017_04595</name>
</gene>
<evidence type="ECO:0000256" key="7">
    <source>
        <dbReference type="ARBA" id="ARBA00022840"/>
    </source>
</evidence>
<feature type="domain" description="Histidine kinase/HSP90-like ATPase" evidence="9">
    <location>
        <begin position="120"/>
        <end position="215"/>
    </location>
</feature>
<keyword evidence="11" id="KW-1185">Reference proteome</keyword>
<comment type="caution">
    <text evidence="10">The sequence shown here is derived from an EMBL/GenBank/DDBJ whole genome shotgun (WGS) entry which is preliminary data.</text>
</comment>
<dbReference type="PANTHER" id="PTHR41523:SF8">
    <property type="entry name" value="ETHYLENE RESPONSE SENSOR PROTEIN"/>
    <property type="match status" value="1"/>
</dbReference>
<evidence type="ECO:0000256" key="1">
    <source>
        <dbReference type="ARBA" id="ARBA00000085"/>
    </source>
</evidence>
<evidence type="ECO:0000313" key="10">
    <source>
        <dbReference type="EMBL" id="RAK53853.1"/>
    </source>
</evidence>
<feature type="compositionally biased region" description="Basic and acidic residues" evidence="8">
    <location>
        <begin position="14"/>
        <end position="23"/>
    </location>
</feature>
<evidence type="ECO:0000256" key="6">
    <source>
        <dbReference type="ARBA" id="ARBA00022777"/>
    </source>
</evidence>
<evidence type="ECO:0000256" key="8">
    <source>
        <dbReference type="SAM" id="MobiDB-lite"/>
    </source>
</evidence>
<dbReference type="RefSeq" id="WP_111527604.1">
    <property type="nucleotide sequence ID" value="NZ_JBHRSG010000002.1"/>
</dbReference>
<evidence type="ECO:0000256" key="3">
    <source>
        <dbReference type="ARBA" id="ARBA00022553"/>
    </source>
</evidence>
<keyword evidence="7" id="KW-0067">ATP-binding</keyword>
<keyword evidence="6" id="KW-0418">Kinase</keyword>
<evidence type="ECO:0000259" key="9">
    <source>
        <dbReference type="SMART" id="SM00387"/>
    </source>
</evidence>
<dbReference type="Proteomes" id="UP000249254">
    <property type="component" value="Unassembled WGS sequence"/>
</dbReference>
<organism evidence="10 11">
    <name type="scientific">Phenylobacterium soli</name>
    <dbReference type="NCBI Taxonomy" id="2170551"/>
    <lineage>
        <taxon>Bacteria</taxon>
        <taxon>Pseudomonadati</taxon>
        <taxon>Pseudomonadota</taxon>
        <taxon>Alphaproteobacteria</taxon>
        <taxon>Caulobacterales</taxon>
        <taxon>Caulobacteraceae</taxon>
        <taxon>Phenylobacterium</taxon>
    </lineage>
</organism>
<dbReference type="Gene3D" id="3.30.565.10">
    <property type="entry name" value="Histidine kinase-like ATPase, C-terminal domain"/>
    <property type="match status" value="1"/>
</dbReference>
<dbReference type="InterPro" id="IPR011495">
    <property type="entry name" value="Sig_transdc_His_kin_sub2_dim/P"/>
</dbReference>
<dbReference type="EC" id="2.7.13.3" evidence="2"/>
<evidence type="ECO:0000256" key="2">
    <source>
        <dbReference type="ARBA" id="ARBA00012438"/>
    </source>
</evidence>
<dbReference type="PANTHER" id="PTHR41523">
    <property type="entry name" value="TWO-COMPONENT SYSTEM SENSOR PROTEIN"/>
    <property type="match status" value="1"/>
</dbReference>
<evidence type="ECO:0000313" key="11">
    <source>
        <dbReference type="Proteomes" id="UP000249254"/>
    </source>
</evidence>
<dbReference type="SMART" id="SM00387">
    <property type="entry name" value="HATPase_c"/>
    <property type="match status" value="1"/>
</dbReference>
<evidence type="ECO:0000256" key="5">
    <source>
        <dbReference type="ARBA" id="ARBA00022741"/>
    </source>
</evidence>
<name>A0A328AG65_9CAUL</name>